<feature type="domain" description="NAD-dependent epimerase/dehydratase" evidence="2">
    <location>
        <begin position="3"/>
        <end position="224"/>
    </location>
</feature>
<accession>A0A7G1NTP5</accession>
<gene>
    <name evidence="3" type="ORF">GCM10017668_68090</name>
</gene>
<dbReference type="Gene3D" id="3.40.50.720">
    <property type="entry name" value="NAD(P)-binding Rossmann-like Domain"/>
    <property type="match status" value="1"/>
</dbReference>
<dbReference type="SUPFAM" id="SSF51735">
    <property type="entry name" value="NAD(P)-binding Rossmann-fold domains"/>
    <property type="match status" value="1"/>
</dbReference>
<evidence type="ECO:0000313" key="3">
    <source>
        <dbReference type="EMBL" id="BCL24966.1"/>
    </source>
</evidence>
<dbReference type="PANTHER" id="PTHR43000">
    <property type="entry name" value="DTDP-D-GLUCOSE 4,6-DEHYDRATASE-RELATED"/>
    <property type="match status" value="1"/>
</dbReference>
<dbReference type="AlphaFoldDB" id="A0A7G1NTP5"/>
<name>A0A7G1NTP5_9ACTN</name>
<dbReference type="InterPro" id="IPR036291">
    <property type="entry name" value="NAD(P)-bd_dom_sf"/>
</dbReference>
<proteinExistence type="inferred from homology"/>
<evidence type="ECO:0000259" key="2">
    <source>
        <dbReference type="Pfam" id="PF01370"/>
    </source>
</evidence>
<evidence type="ECO:0000256" key="1">
    <source>
        <dbReference type="ARBA" id="ARBA00007637"/>
    </source>
</evidence>
<dbReference type="EMBL" id="AP023439">
    <property type="protein sequence ID" value="BCL24966.1"/>
    <property type="molecule type" value="Genomic_DNA"/>
</dbReference>
<evidence type="ECO:0000313" key="4">
    <source>
        <dbReference type="Proteomes" id="UP000516373"/>
    </source>
</evidence>
<sequence length="300" mass="29739">MRILVLGSTGYLGAHVAQRLRALPGARVLVGGRSPAADVDADLARVRPERLAKALASAAPDTVVNCAGATGGDAVTLAEVNARGPAALCAALREAAPAARLVHLGSAAEYGPGTPDMPVPESAATRPVGPYGATKLAGTVAVTASGLDAVVLRVGNPVGPGAPSTGLPGRIAALLREAGPDPEAVLRLGDLSAHRDFVDVRDVARAVVLAATAPGPLPPVLNVGGGRAVPVRDLVGGLAGLAGFRGRIEEGAASPAGSARSAQVSWQCSDISAAEEALGWRPAHSLDDALAALWEGGGTP</sequence>
<dbReference type="Pfam" id="PF01370">
    <property type="entry name" value="Epimerase"/>
    <property type="match status" value="1"/>
</dbReference>
<dbReference type="InterPro" id="IPR001509">
    <property type="entry name" value="Epimerase_deHydtase"/>
</dbReference>
<comment type="similarity">
    <text evidence="1">Belongs to the NAD(P)-dependent epimerase/dehydratase family.</text>
</comment>
<dbReference type="KEGG" id="stui:GCM10017668_68090"/>
<protein>
    <submittedName>
        <fullName evidence="3">Reductase</fullName>
    </submittedName>
</protein>
<reference evidence="3 4" key="1">
    <citation type="journal article" date="2014" name="Int. J. Syst. Evol. Microbiol.">
        <title>Complete genome sequence of Corynebacterium casei LMG S-19264T (=DSM 44701T), isolated from a smear-ripened cheese.</title>
        <authorList>
            <consortium name="US DOE Joint Genome Institute (JGI-PGF)"/>
            <person name="Walter F."/>
            <person name="Albersmeier A."/>
            <person name="Kalinowski J."/>
            <person name="Ruckert C."/>
        </authorList>
    </citation>
    <scope>NUCLEOTIDE SEQUENCE [LARGE SCALE GENOMIC DNA]</scope>
    <source>
        <strain evidence="3 4">JCM 4255</strain>
    </source>
</reference>
<dbReference type="RefSeq" id="WP_190904205.1">
    <property type="nucleotide sequence ID" value="NZ_AP023439.1"/>
</dbReference>
<dbReference type="Proteomes" id="UP000516373">
    <property type="component" value="Chromosome"/>
</dbReference>
<organism evidence="3 4">
    <name type="scientific">Streptomyces tuirus</name>
    <dbReference type="NCBI Taxonomy" id="68278"/>
    <lineage>
        <taxon>Bacteria</taxon>
        <taxon>Bacillati</taxon>
        <taxon>Actinomycetota</taxon>
        <taxon>Actinomycetes</taxon>
        <taxon>Kitasatosporales</taxon>
        <taxon>Streptomycetaceae</taxon>
        <taxon>Streptomyces</taxon>
    </lineage>
</organism>